<keyword evidence="2" id="KW-0963">Cytoplasm</keyword>
<dbReference type="PRINTS" id="PR00380">
    <property type="entry name" value="KINESINHEAVY"/>
</dbReference>
<dbReference type="GO" id="GO:0005819">
    <property type="term" value="C:spindle"/>
    <property type="evidence" value="ECO:0007669"/>
    <property type="project" value="UniProtKB-SubCell"/>
</dbReference>
<dbReference type="PANTHER" id="PTHR47970:SF29">
    <property type="entry name" value="KINESIN FAMILY MEMBER 20B"/>
    <property type="match status" value="1"/>
</dbReference>
<feature type="region of interest" description="Disordered" evidence="12">
    <location>
        <begin position="809"/>
        <end position="840"/>
    </location>
</feature>
<dbReference type="PROSITE" id="PS50067">
    <property type="entry name" value="KINESIN_MOTOR_2"/>
    <property type="match status" value="1"/>
</dbReference>
<proteinExistence type="inferred from homology"/>
<comment type="subcellular location">
    <subcellularLocation>
        <location evidence="1">Cytoplasm</location>
        <location evidence="1">Cytoskeleton</location>
        <location evidence="1">Spindle</location>
    </subcellularLocation>
</comment>
<accession>A0ABD1IUI2</accession>
<dbReference type="InterPro" id="IPR027417">
    <property type="entry name" value="P-loop_NTPase"/>
</dbReference>
<dbReference type="SUPFAM" id="SSF52540">
    <property type="entry name" value="P-loop containing nucleoside triphosphate hydrolases"/>
    <property type="match status" value="1"/>
</dbReference>
<evidence type="ECO:0000259" key="13">
    <source>
        <dbReference type="PROSITE" id="PS50067"/>
    </source>
</evidence>
<dbReference type="Pfam" id="PF00225">
    <property type="entry name" value="Kinesin"/>
    <property type="match status" value="1"/>
</dbReference>
<feature type="compositionally biased region" description="Basic and acidic residues" evidence="12">
    <location>
        <begin position="1550"/>
        <end position="1571"/>
    </location>
</feature>
<keyword evidence="15" id="KW-1185">Reference proteome</keyword>
<dbReference type="GO" id="GO:0005524">
    <property type="term" value="F:ATP binding"/>
    <property type="evidence" value="ECO:0007669"/>
    <property type="project" value="UniProtKB-UniRule"/>
</dbReference>
<reference evidence="14 15" key="1">
    <citation type="submission" date="2024-09" db="EMBL/GenBank/DDBJ databases">
        <title>A chromosome-level genome assembly of Gray's grenadier anchovy, Coilia grayii.</title>
        <authorList>
            <person name="Fu Z."/>
        </authorList>
    </citation>
    <scope>NUCLEOTIDE SEQUENCE [LARGE SCALE GENOMIC DNA]</scope>
    <source>
        <strain evidence="14">G4</strain>
        <tissue evidence="14">Muscle</tissue>
    </source>
</reference>
<evidence type="ECO:0000256" key="12">
    <source>
        <dbReference type="SAM" id="MobiDB-lite"/>
    </source>
</evidence>
<feature type="domain" description="Kinesin motor" evidence="13">
    <location>
        <begin position="45"/>
        <end position="464"/>
    </location>
</feature>
<comment type="similarity">
    <text evidence="10">Belongs to the TRAFAC class myosin-kinesin ATPase superfamily. Kinesin family.</text>
</comment>
<keyword evidence="7 11" id="KW-0175">Coiled coil</keyword>
<feature type="region of interest" description="Disordered" evidence="12">
    <location>
        <begin position="1258"/>
        <end position="1296"/>
    </location>
</feature>
<feature type="compositionally biased region" description="Acidic residues" evidence="12">
    <location>
        <begin position="509"/>
        <end position="547"/>
    </location>
</feature>
<comment type="caution">
    <text evidence="14">The sequence shown here is derived from an EMBL/GenBank/DDBJ whole genome shotgun (WGS) entry which is preliminary data.</text>
</comment>
<feature type="compositionally biased region" description="Polar residues" evidence="12">
    <location>
        <begin position="1737"/>
        <end position="1754"/>
    </location>
</feature>
<feature type="compositionally biased region" description="Basic residues" evidence="12">
    <location>
        <begin position="1667"/>
        <end position="1676"/>
    </location>
</feature>
<feature type="compositionally biased region" description="Basic residues" evidence="12">
    <location>
        <begin position="1643"/>
        <end position="1652"/>
    </location>
</feature>
<name>A0ABD1IUI2_9TELE</name>
<feature type="compositionally biased region" description="Basic residues" evidence="12">
    <location>
        <begin position="1797"/>
        <end position="1808"/>
    </location>
</feature>
<evidence type="ECO:0000256" key="8">
    <source>
        <dbReference type="ARBA" id="ARBA00023175"/>
    </source>
</evidence>
<evidence type="ECO:0000256" key="9">
    <source>
        <dbReference type="ARBA" id="ARBA00023212"/>
    </source>
</evidence>
<feature type="compositionally biased region" description="Polar residues" evidence="12">
    <location>
        <begin position="1579"/>
        <end position="1609"/>
    </location>
</feature>
<keyword evidence="5 10" id="KW-0547">Nucleotide-binding</keyword>
<feature type="coiled-coil region" evidence="11">
    <location>
        <begin position="697"/>
        <end position="780"/>
    </location>
</feature>
<evidence type="ECO:0000256" key="1">
    <source>
        <dbReference type="ARBA" id="ARBA00004186"/>
    </source>
</evidence>
<gene>
    <name evidence="14" type="ORF">ACEWY4_026322</name>
</gene>
<keyword evidence="9" id="KW-0206">Cytoskeleton</keyword>
<dbReference type="InterPro" id="IPR036961">
    <property type="entry name" value="Kinesin_motor_dom_sf"/>
</dbReference>
<dbReference type="CDD" id="cd21786">
    <property type="entry name" value="RBD_KIF20B"/>
    <property type="match status" value="1"/>
</dbReference>
<feature type="compositionally biased region" description="Basic and acidic residues" evidence="12">
    <location>
        <begin position="1494"/>
        <end position="1504"/>
    </location>
</feature>
<dbReference type="InterPro" id="IPR001752">
    <property type="entry name" value="Kinesin_motor_dom"/>
</dbReference>
<protein>
    <recommendedName>
        <fullName evidence="13">Kinesin motor domain-containing protein</fullName>
    </recommendedName>
</protein>
<evidence type="ECO:0000256" key="3">
    <source>
        <dbReference type="ARBA" id="ARBA00022553"/>
    </source>
</evidence>
<feature type="binding site" evidence="10">
    <location>
        <begin position="140"/>
        <end position="147"/>
    </location>
    <ligand>
        <name>ATP</name>
        <dbReference type="ChEBI" id="CHEBI:30616"/>
    </ligand>
</feature>
<dbReference type="EMBL" id="JBHFQA010000023">
    <property type="protein sequence ID" value="KAL2078637.1"/>
    <property type="molecule type" value="Genomic_DNA"/>
</dbReference>
<dbReference type="GO" id="GO:0005874">
    <property type="term" value="C:microtubule"/>
    <property type="evidence" value="ECO:0007669"/>
    <property type="project" value="UniProtKB-KW"/>
</dbReference>
<keyword evidence="4" id="KW-0493">Microtubule</keyword>
<feature type="region of interest" description="Disordered" evidence="12">
    <location>
        <begin position="1482"/>
        <end position="1808"/>
    </location>
</feature>
<dbReference type="GO" id="GO:0003774">
    <property type="term" value="F:cytoskeletal motor activity"/>
    <property type="evidence" value="ECO:0007669"/>
    <property type="project" value="UniProtKB-UniRule"/>
</dbReference>
<dbReference type="Gene3D" id="3.40.850.10">
    <property type="entry name" value="Kinesin motor domain"/>
    <property type="match status" value="1"/>
</dbReference>
<feature type="compositionally biased region" description="Basic and acidic residues" evidence="12">
    <location>
        <begin position="1786"/>
        <end position="1796"/>
    </location>
</feature>
<sequence length="1808" mass="203371">MMESCLNYKPERVTAITVDDLKKDLSDDFSNISLLSQESLSDKEHLQVYLRVRPFTSAEQEAGESQECVEVEGPDTVVLKAPRVSLPGRLSEKPAQTGQRFRFSQVYRPETTQRQIFDGTAKGLVKDVLEGGNSLIFTYGVTNAGKTFTFVGPESDGGIVPRSLRVIFNSIEGRIYTQNNIKPHRCMDFTRLTKDQQDEESTSKKNLLRRLKETDAQKSLTYKTLLEGSTSSDIDMQAEEEGVGSVGDSNTRFSVWVSFCEIYNESIHDLLEVLPSGPPRRTALRLSQDVKGNTFVKDLKWIQVNSAEEAYRVLKIGRRNQSFSSTKLNTLSSRSHSIFSTRILRIEDIGVPRVLGISELSLCDLAGSERCAKTQNKGERLKEAGNINTSLLTLGKCITALRLNQTQPKYQAHIPFRESKLTHYLQGFFCGRGKACMIVNINQCASMYDETLNVLKFSALAQKVVVLSSRPSAPKPEKSGREVSFIINEADRRHLWAKRRSTLIAWETTLEDVPEDEAGDKEMDEDEDGEGEEDEEEEEDDSADETVAEGTVLEAEDDDADGDDEARRAEVRELKRKLAQQQSDNLALECRIREEVTSEFMELFSKMESDYNERLEKEKEILVKRAEHRLEILKDLVKKTASEFAETSTEEASKRRELMDSMLAAMRSDLAQIKQDAQQAQTCLVVAAGSSGSPRATLTAEAETAELRKQLDELAEELLLQQQLLGAKSSELERVQARAERTNERLQEVQQSYERQTVKVQELMRMCHEKDDRMAKLQEALDNSVEATTKDRSFIDAVREEIFHFKRSCRCGANDDPSGPNKDVPRGPAHAPEGPASDMLRGELERLKAEGDAKDERLEELAQKLYSTEQSAQELSAALADESQLHEAALASLERERQEMAALEADRNALAEECDRLRTANEALVDESQLHEAALASLERERQEMAALEADRSALAEERDRLRATNTEMRSKVVALEIKMTSLEVDRNNLAEECDRLRTANEVLADESQLHEATLASLERERQEMAALEADRSALAEERDRLQATNADLRSKVVAAETEAKNQAKEAAAHAVRLEEELIASKALAQEREEETLEKSKMAATLEREVERLKAEVEKVKAEAESVASQAESSGSTSGRQTFSVALQGLQQECQSLARTSLEKRERIKELERELADARSQVQQLEEVCGELEQLCERQEDEGQSLQAQLDAERRALADAKGQQAELQEEAQGLREQLARAEEVRLRSEGEARRMVAELETQLREADTQRSGLEVKLKEAQSQGKGGEEERSQQEGRGATATKLQEVLAQQTADMEAVTKELSERKEQVKENLEVIRSLIQDLKLRDRDISWLRERLRERESEIEQLLYKISRINDENSALQRRLSDITRIKNETLTDSRLKDQTILQMKCDQPSGAPLAESPQQSSKVLQDLPIKEQIIHHLRSRLTEQITPAEQEEILDAKLKEIESLTAELMSLKECCRQEGLSLSSGVGGGELSDVRPGERTLVKMECTQTTSVTTGDDPQRGQRSQAEQLEEELHKKEHEEEEEEEKGEAETDPRPEDKAQGSSELHSRFTEPAGDATSLTQEVSVLDSSEVPWSSSQARRFPNQSDLDVSFTPPTDRINKWVAWDSEERPKASPRQDQNRLRHTTRKRRKPEGQSENQDEDKPKKTTPLKRLSKMNHQESPTVLGKAASQIRQQGSPVVLKNKESEGRRLQAGGRSSQPPPSPAASQSKAKMVKKTTTSSKAPEPPSAQQTGRPRRTRRKLYNNQANNYGPLDIGSPGSVMAPDQHDKEDDHLIIKRKLRSRTAKT</sequence>
<dbReference type="SMART" id="SM00129">
    <property type="entry name" value="KISc"/>
    <property type="match status" value="1"/>
</dbReference>
<feature type="compositionally biased region" description="Polar residues" evidence="12">
    <location>
        <begin position="1508"/>
        <end position="1526"/>
    </location>
</feature>
<dbReference type="InterPro" id="IPR047149">
    <property type="entry name" value="KIF11-like"/>
</dbReference>
<evidence type="ECO:0000313" key="14">
    <source>
        <dbReference type="EMBL" id="KAL2078637.1"/>
    </source>
</evidence>
<evidence type="ECO:0000256" key="10">
    <source>
        <dbReference type="PROSITE-ProRule" id="PRU00283"/>
    </source>
</evidence>
<keyword evidence="8 10" id="KW-0505">Motor protein</keyword>
<dbReference type="InterPro" id="IPR019821">
    <property type="entry name" value="Kinesin_motor_CS"/>
</dbReference>
<evidence type="ECO:0000256" key="2">
    <source>
        <dbReference type="ARBA" id="ARBA00022490"/>
    </source>
</evidence>
<evidence type="ECO:0000256" key="4">
    <source>
        <dbReference type="ARBA" id="ARBA00022701"/>
    </source>
</evidence>
<keyword evidence="6 10" id="KW-0067">ATP-binding</keyword>
<dbReference type="PROSITE" id="PS00411">
    <property type="entry name" value="KINESIN_MOTOR_1"/>
    <property type="match status" value="1"/>
</dbReference>
<feature type="region of interest" description="Disordered" evidence="12">
    <location>
        <begin position="508"/>
        <end position="564"/>
    </location>
</feature>
<organism evidence="14 15">
    <name type="scientific">Coilia grayii</name>
    <name type="common">Gray's grenadier anchovy</name>
    <dbReference type="NCBI Taxonomy" id="363190"/>
    <lineage>
        <taxon>Eukaryota</taxon>
        <taxon>Metazoa</taxon>
        <taxon>Chordata</taxon>
        <taxon>Craniata</taxon>
        <taxon>Vertebrata</taxon>
        <taxon>Euteleostomi</taxon>
        <taxon>Actinopterygii</taxon>
        <taxon>Neopterygii</taxon>
        <taxon>Teleostei</taxon>
        <taxon>Clupei</taxon>
        <taxon>Clupeiformes</taxon>
        <taxon>Clupeoidei</taxon>
        <taxon>Engraulidae</taxon>
        <taxon>Coilinae</taxon>
        <taxon>Coilia</taxon>
    </lineage>
</organism>
<feature type="compositionally biased region" description="Basic and acidic residues" evidence="12">
    <location>
        <begin position="1258"/>
        <end position="1275"/>
    </location>
</feature>
<evidence type="ECO:0000313" key="15">
    <source>
        <dbReference type="Proteomes" id="UP001591681"/>
    </source>
</evidence>
<evidence type="ECO:0000256" key="6">
    <source>
        <dbReference type="ARBA" id="ARBA00022840"/>
    </source>
</evidence>
<keyword evidence="3" id="KW-0597">Phosphoprotein</keyword>
<evidence type="ECO:0000256" key="11">
    <source>
        <dbReference type="SAM" id="Coils"/>
    </source>
</evidence>
<feature type="coiled-coil region" evidence="11">
    <location>
        <begin position="844"/>
        <end position="1126"/>
    </location>
</feature>
<evidence type="ECO:0000256" key="7">
    <source>
        <dbReference type="ARBA" id="ARBA00023054"/>
    </source>
</evidence>
<dbReference type="PANTHER" id="PTHR47970">
    <property type="entry name" value="KINESIN-LIKE PROTEIN KIF11"/>
    <property type="match status" value="1"/>
</dbReference>
<evidence type="ECO:0000256" key="5">
    <source>
        <dbReference type="ARBA" id="ARBA00022741"/>
    </source>
</evidence>
<dbReference type="Proteomes" id="UP001591681">
    <property type="component" value="Unassembled WGS sequence"/>
</dbReference>
<feature type="compositionally biased region" description="Acidic residues" evidence="12">
    <location>
        <begin position="554"/>
        <end position="564"/>
    </location>
</feature>